<dbReference type="Proteomes" id="UP001305925">
    <property type="component" value="Chromosome"/>
</dbReference>
<comment type="similarity">
    <text evidence="1">Belongs to the FlgD family.</text>
</comment>
<organism evidence="5 6">
    <name type="scientific">Borreliella americana</name>
    <dbReference type="NCBI Taxonomy" id="478807"/>
    <lineage>
        <taxon>Bacteria</taxon>
        <taxon>Pseudomonadati</taxon>
        <taxon>Spirochaetota</taxon>
        <taxon>Spirochaetia</taxon>
        <taxon>Spirochaetales</taxon>
        <taxon>Borreliaceae</taxon>
        <taxon>Borreliella</taxon>
    </lineage>
</organism>
<evidence type="ECO:0000256" key="1">
    <source>
        <dbReference type="ARBA" id="ARBA00010577"/>
    </source>
</evidence>
<reference evidence="5" key="1">
    <citation type="submission" date="2023-07" db="EMBL/GenBank/DDBJ databases">
        <title>Genome sequencing of multiple Borrelia sensu lato isolates.</title>
        <authorList>
            <person name="Mongodin E.F."/>
            <person name="Rudenko N."/>
            <person name="Fraser C.M."/>
            <person name="Schutzer S."/>
            <person name="Luft B."/>
            <person name="Morgan R."/>
            <person name="Chastens S."/>
            <person name="Qiu W."/>
        </authorList>
    </citation>
    <scope>NUCLEOTIDE SEQUENCE [LARGE SCALE GENOMIC DNA]</scope>
    <source>
        <strain evidence="5">SCW30h</strain>
    </source>
</reference>
<dbReference type="Pfam" id="PF03963">
    <property type="entry name" value="FlgD"/>
    <property type="match status" value="1"/>
</dbReference>
<comment type="function">
    <text evidence="4">Required for flagellar hook formation. May act as a scaffolding protein.</text>
</comment>
<dbReference type="InterPro" id="IPR005648">
    <property type="entry name" value="FlgD"/>
</dbReference>
<evidence type="ECO:0000256" key="3">
    <source>
        <dbReference type="ARBA" id="ARBA00022795"/>
    </source>
</evidence>
<name>A0ABZ0CCM7_9SPIR</name>
<dbReference type="RefSeq" id="WP_316257038.1">
    <property type="nucleotide sequence ID" value="NZ_CP132449.1"/>
</dbReference>
<keyword evidence="3" id="KW-1005">Bacterial flagellum biogenesis</keyword>
<dbReference type="NCBIfam" id="NF007197">
    <property type="entry name" value="PRK09618.1"/>
    <property type="match status" value="1"/>
</dbReference>
<proteinExistence type="inferred from homology"/>
<evidence type="ECO:0000256" key="4">
    <source>
        <dbReference type="ARBA" id="ARBA00024746"/>
    </source>
</evidence>
<keyword evidence="5" id="KW-0282">Flagellum</keyword>
<keyword evidence="5" id="KW-0966">Cell projection</keyword>
<dbReference type="EMBL" id="CP132449">
    <property type="protein sequence ID" value="WNY63931.1"/>
    <property type="molecule type" value="Genomic_DNA"/>
</dbReference>
<evidence type="ECO:0000313" key="5">
    <source>
        <dbReference type="EMBL" id="WNY63931.1"/>
    </source>
</evidence>
<keyword evidence="6" id="KW-1185">Reference proteome</keyword>
<evidence type="ECO:0000256" key="2">
    <source>
        <dbReference type="ARBA" id="ARBA00016013"/>
    </source>
</evidence>
<accession>A0ABZ0CCM7</accession>
<gene>
    <name evidence="5" type="primary">flgD</name>
    <name evidence="5" type="ORF">QIA00_01410</name>
</gene>
<protein>
    <recommendedName>
        <fullName evidence="2">Basal-body rod modification protein FlgD</fullName>
    </recommendedName>
</protein>
<keyword evidence="5" id="KW-0969">Cilium</keyword>
<sequence length="150" mass="16919">MNKMNGIENVSNLNIINISSKVKKKTDFNVENISNKVNLGKDDFLKLLITQLRYQDPTNPMKDKEFIAQMAQFSALEQMTNMSKSFEKLSSSLGIRKDLDLLGKVIKFQHGDGEIVEGRVTNIKTGAIPQVMVNGNYYVYKNILSVGLEE</sequence>
<evidence type="ECO:0000313" key="6">
    <source>
        <dbReference type="Proteomes" id="UP001305925"/>
    </source>
</evidence>